<dbReference type="RefSeq" id="WP_054846955.1">
    <property type="nucleotide sequence ID" value="NZ_BAVR01000003.1"/>
</dbReference>
<comment type="caution">
    <text evidence="1">The sequence shown here is derived from an EMBL/GenBank/DDBJ whole genome shotgun (WGS) entry which is preliminary data.</text>
</comment>
<keyword evidence="2" id="KW-1185">Reference proteome</keyword>
<dbReference type="STRING" id="1294263.JCM21531_319"/>
<organism evidence="1 2">
    <name type="scientific">Acetivibrio straminisolvens JCM 21531</name>
    <dbReference type="NCBI Taxonomy" id="1294263"/>
    <lineage>
        <taxon>Bacteria</taxon>
        <taxon>Bacillati</taxon>
        <taxon>Bacillota</taxon>
        <taxon>Clostridia</taxon>
        <taxon>Eubacteriales</taxon>
        <taxon>Oscillospiraceae</taxon>
        <taxon>Acetivibrio</taxon>
    </lineage>
</organism>
<dbReference type="Proteomes" id="UP000019109">
    <property type="component" value="Unassembled WGS sequence"/>
</dbReference>
<name>W4V1L5_9FIRM</name>
<evidence type="ECO:0000313" key="1">
    <source>
        <dbReference type="EMBL" id="GAE86982.1"/>
    </source>
</evidence>
<dbReference type="GO" id="GO:0016301">
    <property type="term" value="F:kinase activity"/>
    <property type="evidence" value="ECO:0007669"/>
    <property type="project" value="UniProtKB-KW"/>
</dbReference>
<reference evidence="1" key="1">
    <citation type="journal article" date="2014" name="Genome Announc.">
        <title>Draft Genome Sequence of Clostridium straminisolvens Strain JCM 21531T, Isolated from a Cellulose-Degrading Bacterial Community.</title>
        <authorList>
            <person name="Yuki M."/>
            <person name="Oshima K."/>
            <person name="Suda W."/>
            <person name="Sakamoto M."/>
            <person name="Kitamura K."/>
            <person name="Iida T."/>
            <person name="Hattori M."/>
            <person name="Ohkuma M."/>
        </authorList>
    </citation>
    <scope>NUCLEOTIDE SEQUENCE [LARGE SCALE GENOMIC DNA]</scope>
    <source>
        <strain evidence="1">JCM 21531</strain>
    </source>
</reference>
<dbReference type="AlphaFoldDB" id="W4V1L5"/>
<keyword evidence="1" id="KW-0418">Kinase</keyword>
<keyword evidence="1" id="KW-0808">Transferase</keyword>
<proteinExistence type="predicted"/>
<dbReference type="OrthoDB" id="8564590at2"/>
<protein>
    <submittedName>
        <fullName evidence="1">Polynucleotide kinase 3-phosphatase-like</fullName>
    </submittedName>
</protein>
<accession>W4V1L5</accession>
<dbReference type="InterPro" id="IPR027417">
    <property type="entry name" value="P-loop_NTPase"/>
</dbReference>
<gene>
    <name evidence="1" type="ORF">JCM21531_319</name>
</gene>
<sequence length="103" mass="12027">MEGVIFIGLQASGKSSFYKMIKKYIEKLKEAKFDVVGYYFKSGVKDSIKRNELRNGNEKIPLLGILNTYNKLQLPSFEEGFDKLYYVRLDNNAFVVEEWNNEI</sequence>
<evidence type="ECO:0000313" key="2">
    <source>
        <dbReference type="Proteomes" id="UP000019109"/>
    </source>
</evidence>
<dbReference type="EMBL" id="BAVR01000003">
    <property type="protein sequence ID" value="GAE86982.1"/>
    <property type="molecule type" value="Genomic_DNA"/>
</dbReference>
<dbReference type="Gene3D" id="3.40.50.300">
    <property type="entry name" value="P-loop containing nucleotide triphosphate hydrolases"/>
    <property type="match status" value="1"/>
</dbReference>